<feature type="binding site" evidence="3">
    <location>
        <position position="34"/>
    </location>
    <ligand>
        <name>ATP</name>
        <dbReference type="ChEBI" id="CHEBI:30616"/>
    </ligand>
</feature>
<protein>
    <submittedName>
        <fullName evidence="5">Protein kinase</fullName>
    </submittedName>
</protein>
<evidence type="ECO:0000313" key="6">
    <source>
        <dbReference type="Proteomes" id="UP000664578"/>
    </source>
</evidence>
<keyword evidence="5" id="KW-0808">Transferase</keyword>
<dbReference type="Pfam" id="PF00069">
    <property type="entry name" value="Pkinase"/>
    <property type="match status" value="1"/>
</dbReference>
<dbReference type="EMBL" id="JAEMWV010000009">
    <property type="protein sequence ID" value="MBN8253258.1"/>
    <property type="molecule type" value="Genomic_DNA"/>
</dbReference>
<proteinExistence type="predicted"/>
<evidence type="ECO:0000259" key="4">
    <source>
        <dbReference type="PROSITE" id="PS50011"/>
    </source>
</evidence>
<sequence length="507" mass="59501">MTFSDYTKIDHLGSGGNGNVFLMKDSAEKKVAVKVSKINDESAKNNKWKQEKLERFKIEALAVYKMAKENQRGIIPITDYALPDKNTGKYFFVMPVAVPLKKKLKRDEDIYKVIKVFKELSEILEELHAKGISHRDIKPDNILFYDNGYCFGDFGLIDFPEKQDLTTDYESIGNRKTIAPEMRIAKKVKNARPADVYSLAKTLWIILTGEKYAFDGRFDYTENLILQEKYPSHHLVELLKLLADSTYENPDKRPSISEFLRRLIEWEEISLASNKAAESEWKFIEENVINQYVPNTVIWNKESDVINIVKRLSRINFNHTFIPTGGGMDLINIEKVDYTNEENLLELDFGYNSPEIFKLKRLVWEMPNDDFRFSYFRLELDELKPIFPKVLEQLGERKLDQYKENLTVNTEGNFRAYNEIEWSVTRWLKGAFLIVPKGSVYNRISETYDARHAGLSTDEFREYMELLQFFYTNENFKKYFRKIASFDPTENNILNELRVLKEKGYIE</sequence>
<dbReference type="AlphaFoldDB" id="A0A8I1MIK5"/>
<dbReference type="PROSITE" id="PS50011">
    <property type="entry name" value="PROTEIN_KINASE_DOM"/>
    <property type="match status" value="1"/>
</dbReference>
<dbReference type="GO" id="GO:0005737">
    <property type="term" value="C:cytoplasm"/>
    <property type="evidence" value="ECO:0007669"/>
    <property type="project" value="TreeGrafter"/>
</dbReference>
<dbReference type="SMART" id="SM00220">
    <property type="entry name" value="S_TKc"/>
    <property type="match status" value="1"/>
</dbReference>
<dbReference type="PANTHER" id="PTHR44167">
    <property type="entry name" value="OVARIAN-SPECIFIC SERINE/THREONINE-PROTEIN KINASE LOK-RELATED"/>
    <property type="match status" value="1"/>
</dbReference>
<dbReference type="GO" id="GO:0004674">
    <property type="term" value="F:protein serine/threonine kinase activity"/>
    <property type="evidence" value="ECO:0007669"/>
    <property type="project" value="TreeGrafter"/>
</dbReference>
<evidence type="ECO:0000313" key="5">
    <source>
        <dbReference type="EMBL" id="MBN8253258.1"/>
    </source>
</evidence>
<name>A0A8I1MIK5_9BACI</name>
<evidence type="ECO:0000256" key="3">
    <source>
        <dbReference type="PROSITE-ProRule" id="PRU10141"/>
    </source>
</evidence>
<keyword evidence="2 3" id="KW-0067">ATP-binding</keyword>
<gene>
    <name evidence="5" type="ORF">JF537_16925</name>
</gene>
<dbReference type="Gene3D" id="3.30.200.20">
    <property type="entry name" value="Phosphorylase Kinase, domain 1"/>
    <property type="match status" value="1"/>
</dbReference>
<dbReference type="InterPro" id="IPR000719">
    <property type="entry name" value="Prot_kinase_dom"/>
</dbReference>
<dbReference type="Proteomes" id="UP000664578">
    <property type="component" value="Unassembled WGS sequence"/>
</dbReference>
<keyword evidence="5" id="KW-0418">Kinase</keyword>
<organism evidence="5 6">
    <name type="scientific">Priestia flexa</name>
    <dbReference type="NCBI Taxonomy" id="86664"/>
    <lineage>
        <taxon>Bacteria</taxon>
        <taxon>Bacillati</taxon>
        <taxon>Bacillota</taxon>
        <taxon>Bacilli</taxon>
        <taxon>Bacillales</taxon>
        <taxon>Bacillaceae</taxon>
        <taxon>Priestia</taxon>
    </lineage>
</organism>
<dbReference type="InterPro" id="IPR008271">
    <property type="entry name" value="Ser/Thr_kinase_AS"/>
</dbReference>
<keyword evidence="1 3" id="KW-0547">Nucleotide-binding</keyword>
<evidence type="ECO:0000256" key="1">
    <source>
        <dbReference type="ARBA" id="ARBA00022741"/>
    </source>
</evidence>
<dbReference type="PANTHER" id="PTHR44167:SF24">
    <property type="entry name" value="SERINE_THREONINE-PROTEIN KINASE CHK2"/>
    <property type="match status" value="1"/>
</dbReference>
<accession>A0A8I1MIK5</accession>
<dbReference type="GO" id="GO:0005524">
    <property type="term" value="F:ATP binding"/>
    <property type="evidence" value="ECO:0007669"/>
    <property type="project" value="UniProtKB-UniRule"/>
</dbReference>
<comment type="caution">
    <text evidence="5">The sequence shown here is derived from an EMBL/GenBank/DDBJ whole genome shotgun (WGS) entry which is preliminary data.</text>
</comment>
<reference evidence="5" key="1">
    <citation type="submission" date="2020-12" db="EMBL/GenBank/DDBJ databases">
        <title>PHA producing bacteria isolated from mangrove.</title>
        <authorList>
            <person name="Zheng W."/>
            <person name="Yu S."/>
            <person name="Huang Y."/>
        </authorList>
    </citation>
    <scope>NUCLEOTIDE SEQUENCE</scope>
    <source>
        <strain evidence="5">GN22-4</strain>
    </source>
</reference>
<dbReference type="RefSeq" id="WP_206782970.1">
    <property type="nucleotide sequence ID" value="NZ_JAEMWV010000009.1"/>
</dbReference>
<dbReference type="PROSITE" id="PS00107">
    <property type="entry name" value="PROTEIN_KINASE_ATP"/>
    <property type="match status" value="1"/>
</dbReference>
<dbReference type="SUPFAM" id="SSF56112">
    <property type="entry name" value="Protein kinase-like (PK-like)"/>
    <property type="match status" value="1"/>
</dbReference>
<feature type="domain" description="Protein kinase" evidence="4">
    <location>
        <begin position="6"/>
        <end position="267"/>
    </location>
</feature>
<dbReference type="InterPro" id="IPR011009">
    <property type="entry name" value="Kinase-like_dom_sf"/>
</dbReference>
<dbReference type="Gene3D" id="1.10.510.10">
    <property type="entry name" value="Transferase(Phosphotransferase) domain 1"/>
    <property type="match status" value="1"/>
</dbReference>
<evidence type="ECO:0000256" key="2">
    <source>
        <dbReference type="ARBA" id="ARBA00022840"/>
    </source>
</evidence>
<dbReference type="InterPro" id="IPR017441">
    <property type="entry name" value="Protein_kinase_ATP_BS"/>
</dbReference>
<dbReference type="PROSITE" id="PS00108">
    <property type="entry name" value="PROTEIN_KINASE_ST"/>
    <property type="match status" value="1"/>
</dbReference>